<dbReference type="EMBL" id="LMXI01000042">
    <property type="protein sequence ID" value="KRT60062.1"/>
    <property type="molecule type" value="Genomic_DNA"/>
</dbReference>
<dbReference type="SUPFAM" id="SSF58104">
    <property type="entry name" value="Methyl-accepting chemotaxis protein (MCP) signaling domain"/>
    <property type="match status" value="1"/>
</dbReference>
<feature type="non-terminal residue" evidence="3">
    <location>
        <position position="1"/>
    </location>
</feature>
<dbReference type="PROSITE" id="PS50192">
    <property type="entry name" value="T_SNARE"/>
    <property type="match status" value="1"/>
</dbReference>
<gene>
    <name evidence="3" type="ORF">Ga0076813_16522</name>
</gene>
<evidence type="ECO:0000259" key="2">
    <source>
        <dbReference type="PROSITE" id="PS50192"/>
    </source>
</evidence>
<dbReference type="InterPro" id="IPR000727">
    <property type="entry name" value="T_SNARE_dom"/>
</dbReference>
<dbReference type="AlphaFoldDB" id="A0A0T5ZC01"/>
<comment type="similarity">
    <text evidence="1">Belongs to the methyl-accepting chemotaxis (MCP) protein family.</text>
</comment>
<accession>A0A0T5ZC01</accession>
<evidence type="ECO:0000313" key="4">
    <source>
        <dbReference type="Proteomes" id="UP000051276"/>
    </source>
</evidence>
<organism evidence="3 4">
    <name type="scientific">endosymbiont of Ridgeia piscesae</name>
    <dbReference type="NCBI Taxonomy" id="54398"/>
    <lineage>
        <taxon>Bacteria</taxon>
        <taxon>Pseudomonadati</taxon>
        <taxon>Pseudomonadota</taxon>
        <taxon>Gammaproteobacteria</taxon>
        <taxon>sulfur-oxidizing symbionts</taxon>
    </lineage>
</organism>
<feature type="domain" description="T-SNARE coiled-coil homology" evidence="2">
    <location>
        <begin position="1"/>
        <end position="54"/>
    </location>
</feature>
<sequence length="77" mass="8343">HLTHITESVETINSLNTQVAAASEQQGQMVGAVNRSLTGISQLSQTSAKNACQVDAEVNTLHQLTDQLKELTNHFKL</sequence>
<reference evidence="3 4" key="1">
    <citation type="submission" date="2015-11" db="EMBL/GenBank/DDBJ databases">
        <title>The genome of Candidatus Endoriftia persephone in Ridgeia piscesae and population structure of the North Eastern Pacific vestimentiferan symbionts.</title>
        <authorList>
            <person name="Perez M."/>
            <person name="Juniper K.S."/>
        </authorList>
    </citation>
    <scope>NUCLEOTIDE SEQUENCE [LARGE SCALE GENOMIC DNA]</scope>
    <source>
        <strain evidence="3">Ind10</strain>
    </source>
</reference>
<evidence type="ECO:0000256" key="1">
    <source>
        <dbReference type="ARBA" id="ARBA00029447"/>
    </source>
</evidence>
<dbReference type="Proteomes" id="UP000051276">
    <property type="component" value="Unassembled WGS sequence"/>
</dbReference>
<protein>
    <submittedName>
        <fullName evidence="3">Methyl-accepting chemotaxis protein (MCP) signaling domain-containing protein</fullName>
    </submittedName>
</protein>
<name>A0A0T5ZC01_9GAMM</name>
<evidence type="ECO:0000313" key="3">
    <source>
        <dbReference type="EMBL" id="KRT60062.1"/>
    </source>
</evidence>
<comment type="caution">
    <text evidence="3">The sequence shown here is derived from an EMBL/GenBank/DDBJ whole genome shotgun (WGS) entry which is preliminary data.</text>
</comment>
<dbReference type="Gene3D" id="1.10.287.950">
    <property type="entry name" value="Methyl-accepting chemotaxis protein"/>
    <property type="match status" value="1"/>
</dbReference>
<proteinExistence type="inferred from homology"/>